<sequence>MRRLPRLYSPPRKFARRLSVTRGCGGLDEPVRCLVVFGPVHPHCEREQGGRVPGVRTGCVQDGSVAQPRPLLGGVGEAVEVRGVREVLGRGVPEGGQRADGSAGPVTVLLQEVGKAHHARRNAHPAWTGDVL</sequence>
<dbReference type="EMBL" id="JANIAA010000010">
    <property type="protein sequence ID" value="MCQ8190165.1"/>
    <property type="molecule type" value="Genomic_DNA"/>
</dbReference>
<organism evidence="1 2">
    <name type="scientific">Streptomyces rugosispiralis</name>
    <dbReference type="NCBI Taxonomy" id="2967341"/>
    <lineage>
        <taxon>Bacteria</taxon>
        <taxon>Bacillati</taxon>
        <taxon>Actinomycetota</taxon>
        <taxon>Actinomycetes</taxon>
        <taxon>Kitasatosporales</taxon>
        <taxon>Streptomycetaceae</taxon>
        <taxon>Streptomyces</taxon>
    </lineage>
</organism>
<proteinExistence type="predicted"/>
<protein>
    <submittedName>
        <fullName evidence="1">Uncharacterized protein</fullName>
    </submittedName>
</protein>
<accession>A0ABT1UYG6</accession>
<comment type="caution">
    <text evidence="1">The sequence shown here is derived from an EMBL/GenBank/DDBJ whole genome shotgun (WGS) entry which is preliminary data.</text>
</comment>
<dbReference type="RefSeq" id="WP_256651204.1">
    <property type="nucleotide sequence ID" value="NZ_JANIAA010000010.1"/>
</dbReference>
<name>A0ABT1UYG6_9ACTN</name>
<evidence type="ECO:0000313" key="1">
    <source>
        <dbReference type="EMBL" id="MCQ8190165.1"/>
    </source>
</evidence>
<evidence type="ECO:0000313" key="2">
    <source>
        <dbReference type="Proteomes" id="UP001204746"/>
    </source>
</evidence>
<dbReference type="Proteomes" id="UP001204746">
    <property type="component" value="Unassembled WGS sequence"/>
</dbReference>
<gene>
    <name evidence="1" type="ORF">NP777_18205</name>
</gene>
<keyword evidence="2" id="KW-1185">Reference proteome</keyword>
<reference evidence="1 2" key="1">
    <citation type="submission" date="2022-07" db="EMBL/GenBank/DDBJ databases">
        <authorList>
            <person name="Phongsopitanun W."/>
            <person name="Tanasupawat S."/>
        </authorList>
    </citation>
    <scope>NUCLEOTIDE SEQUENCE [LARGE SCALE GENOMIC DNA]</scope>
    <source>
        <strain evidence="1 2">RCU-064</strain>
    </source>
</reference>